<dbReference type="AlphaFoldDB" id="A0A3G2EDI8"/>
<dbReference type="CDD" id="cd13544">
    <property type="entry name" value="PBP2_Fbp_like_1"/>
    <property type="match status" value="1"/>
</dbReference>
<dbReference type="PIRSF" id="PIRSF002825">
    <property type="entry name" value="CfbpA"/>
    <property type="match status" value="1"/>
</dbReference>
<dbReference type="Gene3D" id="3.40.190.10">
    <property type="entry name" value="Periplasmic binding protein-like II"/>
    <property type="match status" value="2"/>
</dbReference>
<dbReference type="RefSeq" id="WP_099410802.1">
    <property type="nucleotide sequence ID" value="NZ_CP033019.1"/>
</dbReference>
<dbReference type="InterPro" id="IPR026045">
    <property type="entry name" value="Ferric-bd"/>
</dbReference>
<dbReference type="GO" id="GO:0015888">
    <property type="term" value="P:thiamine transport"/>
    <property type="evidence" value="ECO:0007669"/>
    <property type="project" value="TreeGrafter"/>
</dbReference>
<proteinExistence type="predicted"/>
<dbReference type="Proteomes" id="UP000279594">
    <property type="component" value="Chromosome"/>
</dbReference>
<feature type="chain" id="PRO_5018104047" evidence="2">
    <location>
        <begin position="21"/>
        <end position="339"/>
    </location>
</feature>
<protein>
    <submittedName>
        <fullName evidence="3">ABC transporter substrate-binding protein</fullName>
    </submittedName>
</protein>
<organism evidence="3 4">
    <name type="scientific">Janthinobacterium agaricidamnosum</name>
    <dbReference type="NCBI Taxonomy" id="55508"/>
    <lineage>
        <taxon>Bacteria</taxon>
        <taxon>Pseudomonadati</taxon>
        <taxon>Pseudomonadota</taxon>
        <taxon>Betaproteobacteria</taxon>
        <taxon>Burkholderiales</taxon>
        <taxon>Oxalobacteraceae</taxon>
        <taxon>Janthinobacterium</taxon>
    </lineage>
</organism>
<evidence type="ECO:0000313" key="4">
    <source>
        <dbReference type="Proteomes" id="UP000279594"/>
    </source>
</evidence>
<feature type="signal peptide" evidence="2">
    <location>
        <begin position="1"/>
        <end position="20"/>
    </location>
</feature>
<accession>A0A3G2EDI8</accession>
<keyword evidence="4" id="KW-1185">Reference proteome</keyword>
<evidence type="ECO:0000313" key="3">
    <source>
        <dbReference type="EMBL" id="AYM78247.1"/>
    </source>
</evidence>
<name>A0A3G2EDI8_9BURK</name>
<dbReference type="Pfam" id="PF13343">
    <property type="entry name" value="SBP_bac_6"/>
    <property type="match status" value="1"/>
</dbReference>
<dbReference type="SUPFAM" id="SSF53850">
    <property type="entry name" value="Periplasmic binding protein-like II"/>
    <property type="match status" value="1"/>
</dbReference>
<sequence length="339" mass="37047">MKMRNVAIAISLALPMTAMAAEERLSVLCSADMEWCQLMKNRFEAESKIKVSMIRKSAGEAYAKIRAEASNPKSDIWWGGTGDPHLQAAAEGYTEEYKSPTLPKLQPWALKQAETAKYRTVGIYIGILGLAYNENVLKKKNLPPPQCWKDLVKPAYKGEIEMANPNSSGAAYNALATVVQLFGEEEAFDFLAKMGQNVSKYPNAGVAPGEDVGRGEAGVAIGFMHDLMKLTVAGFPVKVLPPCEGTGYEIGSMSIVKGAKNMEQAKKFYEFALRPDVQSEAVKALAFQIPSNAAATIPAASPRLENIKTINYDFAKYGASDTRKRLLQRWTTQIYSAGN</sequence>
<dbReference type="GO" id="GO:0030288">
    <property type="term" value="C:outer membrane-bounded periplasmic space"/>
    <property type="evidence" value="ECO:0007669"/>
    <property type="project" value="TreeGrafter"/>
</dbReference>
<evidence type="ECO:0000256" key="2">
    <source>
        <dbReference type="SAM" id="SignalP"/>
    </source>
</evidence>
<dbReference type="GO" id="GO:0030976">
    <property type="term" value="F:thiamine pyrophosphate binding"/>
    <property type="evidence" value="ECO:0007669"/>
    <property type="project" value="TreeGrafter"/>
</dbReference>
<evidence type="ECO:0000256" key="1">
    <source>
        <dbReference type="ARBA" id="ARBA00022729"/>
    </source>
</evidence>
<dbReference type="GO" id="GO:0030975">
    <property type="term" value="F:thiamine binding"/>
    <property type="evidence" value="ECO:0007669"/>
    <property type="project" value="TreeGrafter"/>
</dbReference>
<dbReference type="PANTHER" id="PTHR30006">
    <property type="entry name" value="THIAMINE-BINDING PERIPLASMIC PROTEIN-RELATED"/>
    <property type="match status" value="1"/>
</dbReference>
<reference evidence="3 4" key="1">
    <citation type="submission" date="2018-10" db="EMBL/GenBank/DDBJ databases">
        <title>Effects of UV and annual dynamics of microbial communities in freshwater RAS systems.</title>
        <authorList>
            <person name="Bekkelund A.K."/>
            <person name="Hansen B.R."/>
            <person name="Stokken H."/>
            <person name="Eriksen B.F."/>
            <person name="Kashulin N.A."/>
        </authorList>
    </citation>
    <scope>NUCLEOTIDE SEQUENCE [LARGE SCALE GENOMIC DNA]</scope>
    <source>
        <strain evidence="3 4">BHSEK</strain>
    </source>
</reference>
<dbReference type="EMBL" id="CP033019">
    <property type="protein sequence ID" value="AYM78247.1"/>
    <property type="molecule type" value="Genomic_DNA"/>
</dbReference>
<dbReference type="PANTHER" id="PTHR30006:SF2">
    <property type="entry name" value="ABC TRANSPORTER SUBSTRATE-BINDING PROTEIN"/>
    <property type="match status" value="1"/>
</dbReference>
<gene>
    <name evidence="3" type="ORF">D9M09_22460</name>
</gene>
<keyword evidence="1 2" id="KW-0732">Signal</keyword>